<evidence type="ECO:0000259" key="9">
    <source>
        <dbReference type="PROSITE" id="PS50893"/>
    </source>
</evidence>
<feature type="transmembrane region" description="Helical" evidence="8">
    <location>
        <begin position="295"/>
        <end position="324"/>
    </location>
</feature>
<feature type="transmembrane region" description="Helical" evidence="8">
    <location>
        <begin position="116"/>
        <end position="137"/>
    </location>
</feature>
<dbReference type="SUPFAM" id="SSF52540">
    <property type="entry name" value="P-loop containing nucleoside triphosphate hydrolases"/>
    <property type="match status" value="1"/>
</dbReference>
<comment type="caution">
    <text evidence="11">The sequence shown here is derived from an EMBL/GenBank/DDBJ whole genome shotgun (WGS) entry which is preliminary data.</text>
</comment>
<evidence type="ECO:0000313" key="11">
    <source>
        <dbReference type="EMBL" id="KAG5400821.1"/>
    </source>
</evidence>
<feature type="region of interest" description="Disordered" evidence="7">
    <location>
        <begin position="1"/>
        <end position="39"/>
    </location>
</feature>
<accession>A0ABQ7MT07</accession>
<keyword evidence="3" id="KW-0547">Nucleotide-binding</keyword>
<protein>
    <recommendedName>
        <fullName evidence="13">ABC transporter B family member 27</fullName>
    </recommendedName>
</protein>
<evidence type="ECO:0000256" key="7">
    <source>
        <dbReference type="SAM" id="MobiDB-lite"/>
    </source>
</evidence>
<dbReference type="InterPro" id="IPR011527">
    <property type="entry name" value="ABC1_TM_dom"/>
</dbReference>
<dbReference type="InterPro" id="IPR036640">
    <property type="entry name" value="ABC1_TM_sf"/>
</dbReference>
<evidence type="ECO:0000259" key="10">
    <source>
        <dbReference type="PROSITE" id="PS50929"/>
    </source>
</evidence>
<proteinExistence type="predicted"/>
<organism evidence="11 12">
    <name type="scientific">Brassica rapa subsp. trilocularis</name>
    <dbReference type="NCBI Taxonomy" id="1813537"/>
    <lineage>
        <taxon>Eukaryota</taxon>
        <taxon>Viridiplantae</taxon>
        <taxon>Streptophyta</taxon>
        <taxon>Embryophyta</taxon>
        <taxon>Tracheophyta</taxon>
        <taxon>Spermatophyta</taxon>
        <taxon>Magnoliopsida</taxon>
        <taxon>eudicotyledons</taxon>
        <taxon>Gunneridae</taxon>
        <taxon>Pentapetalae</taxon>
        <taxon>rosids</taxon>
        <taxon>malvids</taxon>
        <taxon>Brassicales</taxon>
        <taxon>Brassicaceae</taxon>
        <taxon>Brassiceae</taxon>
        <taxon>Brassica</taxon>
    </lineage>
</organism>
<keyword evidence="5 8" id="KW-1133">Transmembrane helix</keyword>
<comment type="subcellular location">
    <subcellularLocation>
        <location evidence="1">Membrane</location>
        <topology evidence="1">Multi-pass membrane protein</topology>
    </subcellularLocation>
</comment>
<feature type="transmembrane region" description="Helical" evidence="8">
    <location>
        <begin position="336"/>
        <end position="356"/>
    </location>
</feature>
<dbReference type="Pfam" id="PF00664">
    <property type="entry name" value="ABC_membrane"/>
    <property type="match status" value="1"/>
</dbReference>
<feature type="domain" description="ABC transporter" evidence="9">
    <location>
        <begin position="393"/>
        <end position="630"/>
    </location>
</feature>
<feature type="transmembrane region" description="Helical" evidence="8">
    <location>
        <begin position="213"/>
        <end position="231"/>
    </location>
</feature>
<evidence type="ECO:0000256" key="3">
    <source>
        <dbReference type="ARBA" id="ARBA00022741"/>
    </source>
</evidence>
<keyword evidence="2 8" id="KW-0812">Transmembrane</keyword>
<dbReference type="Proteomes" id="UP000823674">
    <property type="component" value="Chromosome A04"/>
</dbReference>
<dbReference type="Pfam" id="PF00005">
    <property type="entry name" value="ABC_tran"/>
    <property type="match status" value="1"/>
</dbReference>
<dbReference type="PROSITE" id="PS50893">
    <property type="entry name" value="ABC_TRANSPORTER_2"/>
    <property type="match status" value="1"/>
</dbReference>
<feature type="transmembrane region" description="Helical" evidence="8">
    <location>
        <begin position="68"/>
        <end position="85"/>
    </location>
</feature>
<dbReference type="SUPFAM" id="SSF90123">
    <property type="entry name" value="ABC transporter transmembrane region"/>
    <property type="match status" value="1"/>
</dbReference>
<sequence>MGYKRLMTGGTSSRGHRDPLLQNQDRTKENGEETIENGTTDLESGVAEAANVGFGRVFSLAKPDAGKLVIGTIALLIASTTNLLVPKFGGMIIDIVSRDAKTPEQQSESILAVRNAVIIILLIVVVGSLCTALRSWLFNSASERVVARLRKDLFKHLMHQEIAFYDVTKTGELLSRLSEDTQIIKNAATTNLSEALRNVTTALIGVGFMFSSSWKLTLLALVVVPLISIAVKQFGRYLRELSHKTQAAAAVAASIAEESFGAIRTVRSFAKESYMVSQYSKKVDETLKLGLKQAVLVGLFFGGLNAAFTLSVITVVSYGAYLTITGSMTVGALTSFILYSLTVGSSVSSLSSLYTTAMKAAGASRRVFQILDRVSSMPSSGDKCPVGNPDGDVEINDVWFAYPSRPSHMILKGITLRLTPGSKVALVGPSGGGKTTIANLIERFYDPVKGKILLNGVSLMEISHQYLHKQISIVSQEPILFNCSVEENIAYGFDGEATLSDIENAAKMANAHEFIEAFPDKYKTVVGERGVRLSGGQKQRIAIARALLTNPKVLLLDEATSALDAESEYLVQDAMDSLMAGRTVLVIAHRLSTVKTADCVAVISDGQVAEKGTHEELLSLNGIYTNLVKRQLQSSSSGTNL</sequence>
<dbReference type="CDD" id="cd18780">
    <property type="entry name" value="ABC_6TM_AtABCB27_like"/>
    <property type="match status" value="1"/>
</dbReference>
<evidence type="ECO:0000256" key="4">
    <source>
        <dbReference type="ARBA" id="ARBA00022840"/>
    </source>
</evidence>
<dbReference type="PANTHER" id="PTHR43394:SF1">
    <property type="entry name" value="ATP-BINDING CASSETTE SUB-FAMILY B MEMBER 10, MITOCHONDRIAL"/>
    <property type="match status" value="1"/>
</dbReference>
<dbReference type="InterPro" id="IPR017871">
    <property type="entry name" value="ABC_transporter-like_CS"/>
</dbReference>
<gene>
    <name evidence="11" type="primary">A04p016080.1_BraROA</name>
    <name evidence="11" type="ORF">IGI04_015428</name>
</gene>
<dbReference type="InterPro" id="IPR003439">
    <property type="entry name" value="ABC_transporter-like_ATP-bd"/>
</dbReference>
<dbReference type="PROSITE" id="PS50929">
    <property type="entry name" value="ABC_TM1F"/>
    <property type="match status" value="1"/>
</dbReference>
<dbReference type="PANTHER" id="PTHR43394">
    <property type="entry name" value="ATP-DEPENDENT PERMEASE MDL1, MITOCHONDRIAL"/>
    <property type="match status" value="1"/>
</dbReference>
<dbReference type="EMBL" id="JADBGQ010000004">
    <property type="protein sequence ID" value="KAG5400821.1"/>
    <property type="molecule type" value="Genomic_DNA"/>
</dbReference>
<evidence type="ECO:0000256" key="6">
    <source>
        <dbReference type="ARBA" id="ARBA00023136"/>
    </source>
</evidence>
<dbReference type="InterPro" id="IPR003593">
    <property type="entry name" value="AAA+_ATPase"/>
</dbReference>
<keyword evidence="12" id="KW-1185">Reference proteome</keyword>
<dbReference type="SMART" id="SM00382">
    <property type="entry name" value="AAA"/>
    <property type="match status" value="1"/>
</dbReference>
<evidence type="ECO:0000256" key="5">
    <source>
        <dbReference type="ARBA" id="ARBA00022989"/>
    </source>
</evidence>
<name>A0ABQ7MT07_BRACM</name>
<evidence type="ECO:0008006" key="13">
    <source>
        <dbReference type="Google" id="ProtNLM"/>
    </source>
</evidence>
<feature type="compositionally biased region" description="Basic and acidic residues" evidence="7">
    <location>
        <begin position="15"/>
        <end position="31"/>
    </location>
</feature>
<evidence type="ECO:0000256" key="2">
    <source>
        <dbReference type="ARBA" id="ARBA00022692"/>
    </source>
</evidence>
<reference evidence="11 12" key="1">
    <citation type="submission" date="2021-03" db="EMBL/GenBank/DDBJ databases">
        <authorList>
            <person name="King G.J."/>
            <person name="Bancroft I."/>
            <person name="Baten A."/>
            <person name="Bloomfield J."/>
            <person name="Borpatragohain P."/>
            <person name="He Z."/>
            <person name="Irish N."/>
            <person name="Irwin J."/>
            <person name="Liu K."/>
            <person name="Mauleon R.P."/>
            <person name="Moore J."/>
            <person name="Morris R."/>
            <person name="Ostergaard L."/>
            <person name="Wang B."/>
            <person name="Wells R."/>
        </authorList>
    </citation>
    <scope>NUCLEOTIDE SEQUENCE [LARGE SCALE GENOMIC DNA]</scope>
    <source>
        <strain evidence="11">R-o-18</strain>
        <tissue evidence="11">Leaf</tissue>
    </source>
</reference>
<dbReference type="InterPro" id="IPR027417">
    <property type="entry name" value="P-loop_NTPase"/>
</dbReference>
<dbReference type="CDD" id="cd03249">
    <property type="entry name" value="ABC_MTABC3_MDL1_MDL2"/>
    <property type="match status" value="1"/>
</dbReference>
<dbReference type="InterPro" id="IPR039421">
    <property type="entry name" value="Type_1_exporter"/>
</dbReference>
<dbReference type="PIRSF" id="PIRSF002773">
    <property type="entry name" value="ABC_prm/ATPase_B"/>
    <property type="match status" value="1"/>
</dbReference>
<evidence type="ECO:0000313" key="12">
    <source>
        <dbReference type="Proteomes" id="UP000823674"/>
    </source>
</evidence>
<keyword evidence="6 8" id="KW-0472">Membrane</keyword>
<dbReference type="Gene3D" id="1.20.1560.10">
    <property type="entry name" value="ABC transporter type 1, transmembrane domain"/>
    <property type="match status" value="1"/>
</dbReference>
<feature type="domain" description="ABC transmembrane type-1" evidence="10">
    <location>
        <begin position="69"/>
        <end position="359"/>
    </location>
</feature>
<evidence type="ECO:0000256" key="1">
    <source>
        <dbReference type="ARBA" id="ARBA00004141"/>
    </source>
</evidence>
<evidence type="ECO:0000256" key="8">
    <source>
        <dbReference type="SAM" id="Phobius"/>
    </source>
</evidence>
<dbReference type="Gene3D" id="3.40.50.300">
    <property type="entry name" value="P-loop containing nucleotide triphosphate hydrolases"/>
    <property type="match status" value="1"/>
</dbReference>
<dbReference type="PROSITE" id="PS00211">
    <property type="entry name" value="ABC_TRANSPORTER_1"/>
    <property type="match status" value="1"/>
</dbReference>
<keyword evidence="4" id="KW-0067">ATP-binding</keyword>